<comment type="caution">
    <text evidence="2">The sequence shown here is derived from an EMBL/GenBank/DDBJ whole genome shotgun (WGS) entry which is preliminary data.</text>
</comment>
<dbReference type="Proteomes" id="UP000262325">
    <property type="component" value="Unassembled WGS sequence"/>
</dbReference>
<dbReference type="AlphaFoldDB" id="A0A3D5Q8A1"/>
<evidence type="ECO:0000313" key="3">
    <source>
        <dbReference type="Proteomes" id="UP000262325"/>
    </source>
</evidence>
<keyword evidence="1" id="KW-0472">Membrane</keyword>
<accession>A0A3D5Q8A1</accession>
<reference evidence="2 3" key="1">
    <citation type="journal article" date="2018" name="Nat. Biotechnol.">
        <title>A standardized bacterial taxonomy based on genome phylogeny substantially revises the tree of life.</title>
        <authorList>
            <person name="Parks D.H."/>
            <person name="Chuvochina M."/>
            <person name="Waite D.W."/>
            <person name="Rinke C."/>
            <person name="Skarshewski A."/>
            <person name="Chaumeil P.A."/>
            <person name="Hugenholtz P."/>
        </authorList>
    </citation>
    <scope>NUCLEOTIDE SEQUENCE [LARGE SCALE GENOMIC DNA]</scope>
    <source>
        <strain evidence="2">UBA8672</strain>
    </source>
</reference>
<organism evidence="2 3">
    <name type="scientific">Flexistipes sinusarabici</name>
    <dbReference type="NCBI Taxonomy" id="2352"/>
    <lineage>
        <taxon>Bacteria</taxon>
        <taxon>Pseudomonadati</taxon>
        <taxon>Deferribacterota</taxon>
        <taxon>Deferribacteres</taxon>
        <taxon>Deferribacterales</taxon>
        <taxon>Flexistipitaceae</taxon>
        <taxon>Flexistipes</taxon>
    </lineage>
</organism>
<keyword evidence="1" id="KW-0812">Transmembrane</keyword>
<keyword evidence="1" id="KW-1133">Transmembrane helix</keyword>
<feature type="transmembrane region" description="Helical" evidence="1">
    <location>
        <begin position="69"/>
        <end position="102"/>
    </location>
</feature>
<name>A0A3D5Q8A1_FLESI</name>
<proteinExistence type="predicted"/>
<evidence type="ECO:0000313" key="2">
    <source>
        <dbReference type="EMBL" id="HCW92076.1"/>
    </source>
</evidence>
<evidence type="ECO:0000256" key="1">
    <source>
        <dbReference type="SAM" id="Phobius"/>
    </source>
</evidence>
<gene>
    <name evidence="2" type="ORF">DHM44_00165</name>
</gene>
<feature type="transmembrane region" description="Helical" evidence="1">
    <location>
        <begin position="21"/>
        <end position="49"/>
    </location>
</feature>
<protein>
    <recommendedName>
        <fullName evidence="4">Transmembrane protein</fullName>
    </recommendedName>
</protein>
<evidence type="ECO:0008006" key="4">
    <source>
        <dbReference type="Google" id="ProtNLM"/>
    </source>
</evidence>
<dbReference type="EMBL" id="DPPF01000002">
    <property type="protein sequence ID" value="HCW92076.1"/>
    <property type="molecule type" value="Genomic_DNA"/>
</dbReference>
<sequence>MSEIERMETTENDDKLRRLKTVINVVYILQAVYFVFGITLIIAVIIDYVKRGDAENTWMASHIKWQIRSFWYTVLWSVLGGILIPVGIGFVILAAANIWLIYRIVKGWLKLIDKEELYQKPELH</sequence>